<dbReference type="InterPro" id="IPR026153">
    <property type="entry name" value="Treslin"/>
</dbReference>
<dbReference type="GO" id="GO:0007095">
    <property type="term" value="P:mitotic G2 DNA damage checkpoint signaling"/>
    <property type="evidence" value="ECO:0007669"/>
    <property type="project" value="TreeGrafter"/>
</dbReference>
<comment type="caution">
    <text evidence="2">The sequence shown here is derived from an EMBL/GenBank/DDBJ whole genome shotgun (WGS) entry which is preliminary data.</text>
</comment>
<dbReference type="PANTHER" id="PTHR21556:SF2">
    <property type="entry name" value="TRESLIN"/>
    <property type="match status" value="1"/>
</dbReference>
<name>A0AAV2S5I5_MEGNR</name>
<dbReference type="GO" id="GO:0003682">
    <property type="term" value="F:chromatin binding"/>
    <property type="evidence" value="ECO:0007669"/>
    <property type="project" value="TreeGrafter"/>
</dbReference>
<dbReference type="Proteomes" id="UP001497623">
    <property type="component" value="Unassembled WGS sequence"/>
</dbReference>
<dbReference type="Pfam" id="PF21854">
    <property type="entry name" value="Treslin_N"/>
    <property type="match status" value="1"/>
</dbReference>
<keyword evidence="3" id="KW-1185">Reference proteome</keyword>
<dbReference type="GO" id="GO:0033314">
    <property type="term" value="P:mitotic DNA replication checkpoint signaling"/>
    <property type="evidence" value="ECO:0007669"/>
    <property type="project" value="InterPro"/>
</dbReference>
<reference evidence="2 3" key="1">
    <citation type="submission" date="2024-05" db="EMBL/GenBank/DDBJ databases">
        <authorList>
            <person name="Wallberg A."/>
        </authorList>
    </citation>
    <scope>NUCLEOTIDE SEQUENCE [LARGE SCALE GENOMIC DNA]</scope>
</reference>
<feature type="domain" description="Treslin N-terminal" evidence="1">
    <location>
        <begin position="29"/>
        <end position="200"/>
    </location>
</feature>
<dbReference type="InterPro" id="IPR053919">
    <property type="entry name" value="Treslin_N"/>
</dbReference>
<dbReference type="GO" id="GO:0010212">
    <property type="term" value="P:response to ionizing radiation"/>
    <property type="evidence" value="ECO:0007669"/>
    <property type="project" value="InterPro"/>
</dbReference>
<dbReference type="AlphaFoldDB" id="A0AAV2S5I5"/>
<dbReference type="GO" id="GO:0005634">
    <property type="term" value="C:nucleus"/>
    <property type="evidence" value="ECO:0007669"/>
    <property type="project" value="InterPro"/>
</dbReference>
<evidence type="ECO:0000313" key="2">
    <source>
        <dbReference type="EMBL" id="CAL4158686.1"/>
    </source>
</evidence>
<protein>
    <recommendedName>
        <fullName evidence="1">Treslin N-terminal domain-containing protein</fullName>
    </recommendedName>
</protein>
<organism evidence="2 3">
    <name type="scientific">Meganyctiphanes norvegica</name>
    <name type="common">Northern krill</name>
    <name type="synonym">Thysanopoda norvegica</name>
    <dbReference type="NCBI Taxonomy" id="48144"/>
    <lineage>
        <taxon>Eukaryota</taxon>
        <taxon>Metazoa</taxon>
        <taxon>Ecdysozoa</taxon>
        <taxon>Arthropoda</taxon>
        <taxon>Crustacea</taxon>
        <taxon>Multicrustacea</taxon>
        <taxon>Malacostraca</taxon>
        <taxon>Eumalacostraca</taxon>
        <taxon>Eucarida</taxon>
        <taxon>Euphausiacea</taxon>
        <taxon>Euphausiidae</taxon>
        <taxon>Meganyctiphanes</taxon>
    </lineage>
</organism>
<sequence>MFSSVQVALLFDVNSFSDICNSERELQENVARLKLSSLRLLTEFGAQTEKGSEVVRWSYKYYDASCFKPDTTRKSFLDFNKKSFDDFENDLTDRFYTAFDTKQGDGSAGGKSGAVQNDLPSTIGVTGNKPHCYILNKSFQEVVHDYNWDIPDISSPVKSNRRRTQNKCKLTPEIVGPYNAVIVYTNIPKNQNELRKFCGEEGDVEGTADNFMDEILDPATRSFFQDGKQIRPYFINLVDLCETDDTNLFNGIRIGLTKLQGGLFNITSLVQTEPMCIIQNGANNVTEADSILQLFPLPSQPVVGAAYSVHSEWWIKGKHGRARKPQPGPSLIWEDSQGTSFLQAQLEVLAVQGSSSRAWSDAVVVGVVQLNAVSLVAVAGGMGSLYVCHAPNTVFTTLITNLAKYQLAMLLRLGCGGLALLCPWAGDVGCLAVVSSSGLAVPPLPSTSQQTDDILTHFAVEIVKRCLGAAPAHTKSEPTPSDKRFDPQKTERWFCPERASLDTLRKIKKKRTERIERKIMLERLQKKYRPQIPQPLGSAENSSSAFMAPVMTADISHMASGTQVASGKKLPAGKKLSISRAQQLMQNSRVVTAQQKFKNPHHPAIEAR</sequence>
<dbReference type="EMBL" id="CAXKWB010042927">
    <property type="protein sequence ID" value="CAL4158686.1"/>
    <property type="molecule type" value="Genomic_DNA"/>
</dbReference>
<evidence type="ECO:0000313" key="3">
    <source>
        <dbReference type="Proteomes" id="UP001497623"/>
    </source>
</evidence>
<proteinExistence type="predicted"/>
<accession>A0AAV2S5I5</accession>
<dbReference type="PANTHER" id="PTHR21556">
    <property type="entry name" value="TRESLIN"/>
    <property type="match status" value="1"/>
</dbReference>
<gene>
    <name evidence="2" type="ORF">MNOR_LOCUS32111</name>
</gene>
<dbReference type="GO" id="GO:0006260">
    <property type="term" value="P:DNA replication"/>
    <property type="evidence" value="ECO:0007669"/>
    <property type="project" value="InterPro"/>
</dbReference>
<evidence type="ECO:0000259" key="1">
    <source>
        <dbReference type="Pfam" id="PF21854"/>
    </source>
</evidence>
<dbReference type="GO" id="GO:0030174">
    <property type="term" value="P:regulation of DNA-templated DNA replication initiation"/>
    <property type="evidence" value="ECO:0007669"/>
    <property type="project" value="TreeGrafter"/>
</dbReference>